<dbReference type="PANTHER" id="PTHR14359">
    <property type="entry name" value="HOMO-OLIGOMERIC FLAVIN CONTAINING CYS DECARBOXYLASE FAMILY"/>
    <property type="match status" value="1"/>
</dbReference>
<keyword evidence="1" id="KW-0288">FMN</keyword>
<dbReference type="InterPro" id="IPR036551">
    <property type="entry name" value="Flavin_trans-like"/>
</dbReference>
<reference evidence="4" key="1">
    <citation type="submission" date="2025-08" db="UniProtKB">
        <authorList>
            <consortium name="RefSeq"/>
        </authorList>
    </citation>
    <scope>IDENTIFICATION</scope>
</reference>
<dbReference type="GeneID" id="110764567"/>
<evidence type="ECO:0000313" key="4">
    <source>
        <dbReference type="RefSeq" id="XP_021823258.1"/>
    </source>
</evidence>
<keyword evidence="2" id="KW-0456">Lyase</keyword>
<keyword evidence="2" id="KW-0210">Decarboxylase</keyword>
<organism evidence="3 4">
    <name type="scientific">Prunus avium</name>
    <name type="common">Cherry</name>
    <name type="synonym">Cerasus avium</name>
    <dbReference type="NCBI Taxonomy" id="42229"/>
    <lineage>
        <taxon>Eukaryota</taxon>
        <taxon>Viridiplantae</taxon>
        <taxon>Streptophyta</taxon>
        <taxon>Embryophyta</taxon>
        <taxon>Tracheophyta</taxon>
        <taxon>Spermatophyta</taxon>
        <taxon>Magnoliopsida</taxon>
        <taxon>eudicotyledons</taxon>
        <taxon>Gunneridae</taxon>
        <taxon>Pentapetalae</taxon>
        <taxon>rosids</taxon>
        <taxon>fabids</taxon>
        <taxon>Rosales</taxon>
        <taxon>Rosaceae</taxon>
        <taxon>Amygdaloideae</taxon>
        <taxon>Amygdaleae</taxon>
        <taxon>Prunus</taxon>
    </lineage>
</organism>
<dbReference type="SUPFAM" id="SSF52507">
    <property type="entry name" value="Homo-oligomeric flavin-containing Cys decarboxylases, HFCD"/>
    <property type="match status" value="1"/>
</dbReference>
<dbReference type="Gene3D" id="3.40.50.1950">
    <property type="entry name" value="Flavin prenyltransferase-like"/>
    <property type="match status" value="1"/>
</dbReference>
<dbReference type="Proteomes" id="UP000515124">
    <property type="component" value="Unplaced"/>
</dbReference>
<evidence type="ECO:0000313" key="3">
    <source>
        <dbReference type="Proteomes" id="UP000515124"/>
    </source>
</evidence>
<dbReference type="AlphaFoldDB" id="A0A6P5T7P2"/>
<evidence type="ECO:0000256" key="2">
    <source>
        <dbReference type="ARBA" id="ARBA00022793"/>
    </source>
</evidence>
<evidence type="ECO:0000256" key="1">
    <source>
        <dbReference type="ARBA" id="ARBA00022643"/>
    </source>
</evidence>
<proteinExistence type="predicted"/>
<dbReference type="GO" id="GO:0071513">
    <property type="term" value="C:phosphopantothenoylcysteine decarboxylase complex"/>
    <property type="evidence" value="ECO:0007669"/>
    <property type="project" value="TreeGrafter"/>
</dbReference>
<accession>A0A6P5T7P2</accession>
<name>A0A6P5T7P2_PRUAV</name>
<sequence>FNSMFVEITIGREAQDYTQISPMRELVSVSDRRQHLFLSYQLKIAGRLCDNLLTCVVRAWDYYNKPFFVAPAMNTLMWKNCFTERHIMSTGELGVSLIPPVPRRLGCGDYGNRAMVEPSLIYYTVRLFFVSQVQHSGSIVYEPVYLKPWQNAFDDKHVSLKATAPFRCEPH</sequence>
<dbReference type="GO" id="GO:0004633">
    <property type="term" value="F:phosphopantothenoylcysteine decarboxylase activity"/>
    <property type="evidence" value="ECO:0007669"/>
    <property type="project" value="TreeGrafter"/>
</dbReference>
<dbReference type="GO" id="GO:0010181">
    <property type="term" value="F:FMN binding"/>
    <property type="evidence" value="ECO:0007669"/>
    <property type="project" value="TreeGrafter"/>
</dbReference>
<protein>
    <submittedName>
        <fullName evidence="4">Phosphopantothenoylcysteine decarboxylase-like</fullName>
    </submittedName>
</protein>
<dbReference type="RefSeq" id="XP_021823258.1">
    <property type="nucleotide sequence ID" value="XM_021967566.1"/>
</dbReference>
<feature type="non-terminal residue" evidence="4">
    <location>
        <position position="1"/>
    </location>
</feature>
<dbReference type="KEGG" id="pavi:110764567"/>
<dbReference type="GO" id="GO:0015937">
    <property type="term" value="P:coenzyme A biosynthetic process"/>
    <property type="evidence" value="ECO:0007669"/>
    <property type="project" value="TreeGrafter"/>
</dbReference>
<keyword evidence="3" id="KW-1185">Reference proteome</keyword>
<gene>
    <name evidence="4" type="primary">LOC110764567</name>
</gene>
<keyword evidence="1" id="KW-0285">Flavoprotein</keyword>
<dbReference type="PANTHER" id="PTHR14359:SF6">
    <property type="entry name" value="PHOSPHOPANTOTHENOYLCYSTEINE DECARBOXYLASE"/>
    <property type="match status" value="1"/>
</dbReference>